<keyword evidence="1" id="KW-0812">Transmembrane</keyword>
<evidence type="ECO:0000313" key="4">
    <source>
        <dbReference type="Proteomes" id="UP000076630"/>
    </source>
</evidence>
<keyword evidence="4" id="KW-1185">Reference proteome</keyword>
<reference evidence="2 4" key="1">
    <citation type="submission" date="2016-01" db="EMBL/GenBank/DDBJ databases">
        <title>Whole genome sequencing of Myroides marinus L41.</title>
        <authorList>
            <person name="Hong K.W."/>
        </authorList>
    </citation>
    <scope>NUCLEOTIDE SEQUENCE [LARGE SCALE GENOMIC DNA]</scope>
    <source>
        <strain evidence="2 4">L41</strain>
    </source>
</reference>
<name>A0A163VWA2_9FLAO</name>
<evidence type="ECO:0000313" key="5">
    <source>
        <dbReference type="Proteomes" id="UP000183077"/>
    </source>
</evidence>
<dbReference type="AlphaFoldDB" id="A0A163VWA2"/>
<dbReference type="EMBL" id="FNYS01000002">
    <property type="protein sequence ID" value="SEI59822.1"/>
    <property type="molecule type" value="Genomic_DNA"/>
</dbReference>
<dbReference type="EMBL" id="LQNU01000083">
    <property type="protein sequence ID" value="KZE75488.1"/>
    <property type="molecule type" value="Genomic_DNA"/>
</dbReference>
<sequence>MKYTIYLIITSMVLYGFYKVYFISHGVSIDNYTSYLKDPIFYVALAISLIVDFFVLYSVSKTKNGI</sequence>
<dbReference type="Proteomes" id="UP000183077">
    <property type="component" value="Unassembled WGS sequence"/>
</dbReference>
<dbReference type="GeneID" id="82255846"/>
<dbReference type="OrthoDB" id="9926363at2"/>
<evidence type="ECO:0000256" key="1">
    <source>
        <dbReference type="SAM" id="Phobius"/>
    </source>
</evidence>
<keyword evidence="1" id="KW-1133">Transmembrane helix</keyword>
<keyword evidence="1" id="KW-0472">Membrane</keyword>
<dbReference type="RefSeq" id="WP_038985918.1">
    <property type="nucleotide sequence ID" value="NZ_FNYS01000002.1"/>
</dbReference>
<organism evidence="2 4">
    <name type="scientific">Myroides marinus</name>
    <dbReference type="NCBI Taxonomy" id="703342"/>
    <lineage>
        <taxon>Bacteria</taxon>
        <taxon>Pseudomonadati</taxon>
        <taxon>Bacteroidota</taxon>
        <taxon>Flavobacteriia</taxon>
        <taxon>Flavobacteriales</taxon>
        <taxon>Flavobacteriaceae</taxon>
        <taxon>Myroides</taxon>
    </lineage>
</organism>
<evidence type="ECO:0000313" key="3">
    <source>
        <dbReference type="EMBL" id="SEI59822.1"/>
    </source>
</evidence>
<gene>
    <name evidence="2" type="ORF">AV926_01765</name>
    <name evidence="3" type="ORF">SAMN04488018_102155</name>
</gene>
<feature type="transmembrane region" description="Helical" evidence="1">
    <location>
        <begin position="39"/>
        <end position="59"/>
    </location>
</feature>
<dbReference type="Proteomes" id="UP000076630">
    <property type="component" value="Unassembled WGS sequence"/>
</dbReference>
<protein>
    <submittedName>
        <fullName evidence="2">Uncharacterized protein</fullName>
    </submittedName>
</protein>
<accession>A0A163VWA2</accession>
<reference evidence="3 5" key="2">
    <citation type="submission" date="2016-10" db="EMBL/GenBank/DDBJ databases">
        <authorList>
            <person name="de Groot N.N."/>
        </authorList>
    </citation>
    <scope>NUCLEOTIDE SEQUENCE [LARGE SCALE GENOMIC DNA]</scope>
    <source>
        <strain evidence="3 5">DSM 23048</strain>
    </source>
</reference>
<evidence type="ECO:0000313" key="2">
    <source>
        <dbReference type="EMBL" id="KZE75488.1"/>
    </source>
</evidence>
<feature type="transmembrane region" description="Helical" evidence="1">
    <location>
        <begin position="5"/>
        <end position="27"/>
    </location>
</feature>
<proteinExistence type="predicted"/>